<evidence type="ECO:0000256" key="1">
    <source>
        <dbReference type="ARBA" id="ARBA00009437"/>
    </source>
</evidence>
<protein>
    <submittedName>
        <fullName evidence="6">LysR family transcriptional regulator</fullName>
    </submittedName>
</protein>
<feature type="domain" description="HTH lysR-type" evidence="5">
    <location>
        <begin position="4"/>
        <end position="61"/>
    </location>
</feature>
<dbReference type="Proteomes" id="UP001432222">
    <property type="component" value="Chromosome"/>
</dbReference>
<evidence type="ECO:0000259" key="5">
    <source>
        <dbReference type="PROSITE" id="PS50931"/>
    </source>
</evidence>
<evidence type="ECO:0000256" key="3">
    <source>
        <dbReference type="ARBA" id="ARBA00023125"/>
    </source>
</evidence>
<dbReference type="Gene3D" id="3.40.190.10">
    <property type="entry name" value="Periplasmic binding protein-like II"/>
    <property type="match status" value="2"/>
</dbReference>
<dbReference type="CDD" id="cd08460">
    <property type="entry name" value="PBP2_DntR_like_1"/>
    <property type="match status" value="1"/>
</dbReference>
<dbReference type="PROSITE" id="PS50931">
    <property type="entry name" value="HTH_LYSR"/>
    <property type="match status" value="1"/>
</dbReference>
<dbReference type="InterPro" id="IPR050389">
    <property type="entry name" value="LysR-type_TF"/>
</dbReference>
<gene>
    <name evidence="6" type="ORF">OHA16_31750</name>
</gene>
<dbReference type="EMBL" id="CP108110">
    <property type="protein sequence ID" value="WUQ87133.1"/>
    <property type="molecule type" value="Genomic_DNA"/>
</dbReference>
<evidence type="ECO:0000256" key="4">
    <source>
        <dbReference type="ARBA" id="ARBA00023163"/>
    </source>
</evidence>
<dbReference type="InterPro" id="IPR000847">
    <property type="entry name" value="LysR_HTH_N"/>
</dbReference>
<dbReference type="InterPro" id="IPR005119">
    <property type="entry name" value="LysR_subst-bd"/>
</dbReference>
<dbReference type="InterPro" id="IPR036388">
    <property type="entry name" value="WH-like_DNA-bd_sf"/>
</dbReference>
<keyword evidence="3" id="KW-0238">DNA-binding</keyword>
<keyword evidence="2" id="KW-0805">Transcription regulation</keyword>
<dbReference type="PANTHER" id="PTHR30118:SF15">
    <property type="entry name" value="TRANSCRIPTIONAL REGULATORY PROTEIN"/>
    <property type="match status" value="1"/>
</dbReference>
<name>A0ABZ1U7I1_9ACTN</name>
<dbReference type="Pfam" id="PF03466">
    <property type="entry name" value="LysR_substrate"/>
    <property type="match status" value="1"/>
</dbReference>
<evidence type="ECO:0000313" key="6">
    <source>
        <dbReference type="EMBL" id="WUQ87133.1"/>
    </source>
</evidence>
<dbReference type="RefSeq" id="WP_328957693.1">
    <property type="nucleotide sequence ID" value="NZ_CP108110.1"/>
</dbReference>
<dbReference type="PANTHER" id="PTHR30118">
    <property type="entry name" value="HTH-TYPE TRANSCRIPTIONAL REGULATOR LEUO-RELATED"/>
    <property type="match status" value="1"/>
</dbReference>
<organism evidence="6 7">
    <name type="scientific">Kitasatospora purpeofusca</name>
    <dbReference type="NCBI Taxonomy" id="67352"/>
    <lineage>
        <taxon>Bacteria</taxon>
        <taxon>Bacillati</taxon>
        <taxon>Actinomycetota</taxon>
        <taxon>Actinomycetes</taxon>
        <taxon>Kitasatosporales</taxon>
        <taxon>Streptomycetaceae</taxon>
        <taxon>Kitasatospora</taxon>
    </lineage>
</organism>
<keyword evidence="4" id="KW-0804">Transcription</keyword>
<dbReference type="SUPFAM" id="SSF53850">
    <property type="entry name" value="Periplasmic binding protein-like II"/>
    <property type="match status" value="1"/>
</dbReference>
<reference evidence="6" key="1">
    <citation type="submission" date="2022-10" db="EMBL/GenBank/DDBJ databases">
        <title>The complete genomes of actinobacterial strains from the NBC collection.</title>
        <authorList>
            <person name="Joergensen T.S."/>
            <person name="Alvarez Arevalo M."/>
            <person name="Sterndorff E.B."/>
            <person name="Faurdal D."/>
            <person name="Vuksanovic O."/>
            <person name="Mourched A.-S."/>
            <person name="Charusanti P."/>
            <person name="Shaw S."/>
            <person name="Blin K."/>
            <person name="Weber T."/>
        </authorList>
    </citation>
    <scope>NUCLEOTIDE SEQUENCE</scope>
    <source>
        <strain evidence="6">NBC_00222</strain>
    </source>
</reference>
<evidence type="ECO:0000313" key="7">
    <source>
        <dbReference type="Proteomes" id="UP001432222"/>
    </source>
</evidence>
<accession>A0ABZ1U7I1</accession>
<proteinExistence type="inferred from homology"/>
<dbReference type="Pfam" id="PF00126">
    <property type="entry name" value="HTH_1"/>
    <property type="match status" value="1"/>
</dbReference>
<dbReference type="SUPFAM" id="SSF46785">
    <property type="entry name" value="Winged helix' DNA-binding domain"/>
    <property type="match status" value="1"/>
</dbReference>
<dbReference type="InterPro" id="IPR036390">
    <property type="entry name" value="WH_DNA-bd_sf"/>
</dbReference>
<sequence>MPDLDLNLLVALDALLEEGSVTGAAERLHTSAPAMSRTLGRLRRVLGDPLLVRAGRGLVPTPRAVELRAEVRALVSRGQSLLVPRAAAEPADLNRRFTLQTGDVLLTTIGATLVETVRAQAPAVTLRFLSDHPEGASAMRDGVIDLEVGVTDHLDPETRTEPLATSGLVGIARAGHPLTVGAPPTAEEFATADHLAVSRNGRGQGPIDQRLAEVGLSRRVVASVPSYPAALFLLRDSDLVGLAPARLGTRAAEALGLTTFPLPVPMPEVVLTMAWHPRNDQDAGHRWLRELVRGVVTARAGAPRRAVDLPPAEALLGANRPVLSSH</sequence>
<dbReference type="Gene3D" id="1.10.10.10">
    <property type="entry name" value="Winged helix-like DNA-binding domain superfamily/Winged helix DNA-binding domain"/>
    <property type="match status" value="1"/>
</dbReference>
<keyword evidence="7" id="KW-1185">Reference proteome</keyword>
<comment type="similarity">
    <text evidence="1">Belongs to the LysR transcriptional regulatory family.</text>
</comment>
<evidence type="ECO:0000256" key="2">
    <source>
        <dbReference type="ARBA" id="ARBA00023015"/>
    </source>
</evidence>